<dbReference type="Pfam" id="PF14111">
    <property type="entry name" value="DUF4283"/>
    <property type="match status" value="1"/>
</dbReference>
<accession>A0AAP0X9G9</accession>
<dbReference type="InterPro" id="IPR025836">
    <property type="entry name" value="Zn_knuckle_CX2CX4HX4C"/>
</dbReference>
<evidence type="ECO:0000259" key="2">
    <source>
        <dbReference type="PROSITE" id="PS50158"/>
    </source>
</evidence>
<comment type="caution">
    <text evidence="3">The sequence shown here is derived from an EMBL/GenBank/DDBJ whole genome shotgun (WGS) entry which is preliminary data.</text>
</comment>
<keyword evidence="1" id="KW-0863">Zinc-finger</keyword>
<evidence type="ECO:0000313" key="3">
    <source>
        <dbReference type="EMBL" id="KAK9291923.1"/>
    </source>
</evidence>
<gene>
    <name evidence="3" type="ORF">L1049_019875</name>
</gene>
<evidence type="ECO:0000313" key="4">
    <source>
        <dbReference type="Proteomes" id="UP001415857"/>
    </source>
</evidence>
<dbReference type="InterPro" id="IPR025558">
    <property type="entry name" value="DUF4283"/>
</dbReference>
<proteinExistence type="predicted"/>
<organism evidence="3 4">
    <name type="scientific">Liquidambar formosana</name>
    <name type="common">Formosan gum</name>
    <dbReference type="NCBI Taxonomy" id="63359"/>
    <lineage>
        <taxon>Eukaryota</taxon>
        <taxon>Viridiplantae</taxon>
        <taxon>Streptophyta</taxon>
        <taxon>Embryophyta</taxon>
        <taxon>Tracheophyta</taxon>
        <taxon>Spermatophyta</taxon>
        <taxon>Magnoliopsida</taxon>
        <taxon>eudicotyledons</taxon>
        <taxon>Gunneridae</taxon>
        <taxon>Pentapetalae</taxon>
        <taxon>Saxifragales</taxon>
        <taxon>Altingiaceae</taxon>
        <taxon>Liquidambar</taxon>
    </lineage>
</organism>
<dbReference type="AlphaFoldDB" id="A0AAP0X9G9"/>
<dbReference type="GO" id="GO:0003676">
    <property type="term" value="F:nucleic acid binding"/>
    <property type="evidence" value="ECO:0007669"/>
    <property type="project" value="InterPro"/>
</dbReference>
<dbReference type="PANTHER" id="PTHR31286:SF99">
    <property type="entry name" value="DUF4283 DOMAIN-CONTAINING PROTEIN"/>
    <property type="match status" value="1"/>
</dbReference>
<dbReference type="InterPro" id="IPR001878">
    <property type="entry name" value="Znf_CCHC"/>
</dbReference>
<dbReference type="PANTHER" id="PTHR31286">
    <property type="entry name" value="GLYCINE-RICH CELL WALL STRUCTURAL PROTEIN 1.8-LIKE"/>
    <property type="match status" value="1"/>
</dbReference>
<dbReference type="Pfam" id="PF14392">
    <property type="entry name" value="zf-CCHC_4"/>
    <property type="match status" value="1"/>
</dbReference>
<reference evidence="3 4" key="1">
    <citation type="journal article" date="2024" name="Plant J.">
        <title>Genome sequences and population genomics reveal climatic adaptation and genomic divergence between two closely related sweetgum species.</title>
        <authorList>
            <person name="Xu W.Q."/>
            <person name="Ren C.Q."/>
            <person name="Zhang X.Y."/>
            <person name="Comes H.P."/>
            <person name="Liu X.H."/>
            <person name="Li Y.G."/>
            <person name="Kettle C.J."/>
            <person name="Jalonen R."/>
            <person name="Gaisberger H."/>
            <person name="Ma Y.Z."/>
            <person name="Qiu Y.X."/>
        </authorList>
    </citation>
    <scope>NUCLEOTIDE SEQUENCE [LARGE SCALE GENOMIC DNA]</scope>
    <source>
        <strain evidence="3">Hangzhou</strain>
    </source>
</reference>
<keyword evidence="1" id="KW-0862">Zinc</keyword>
<keyword evidence="1" id="KW-0479">Metal-binding</keyword>
<sequence length="232" mass="25534">MGDLEIVDLGNGFFLVRFANADDAATALTEGQWLIGNHYLTVSRWTPGFTPSTATIMSTTVWVRLPELPIEYYYDDVLYAIGKSIEVPLKVDYNTSLATRGRFARICVELDLQKPLVSRYWLDGIRFRVKYEGLPVICFTCGCVGHQSTDCPISVIPTNGTLAHQPVMQDTVAMDQPETRYGPWIQASKRVTRGKAASNIGVQSIAASGGQNRFAPLQEGNGIDSRLPADSL</sequence>
<dbReference type="GO" id="GO:0008270">
    <property type="term" value="F:zinc ion binding"/>
    <property type="evidence" value="ECO:0007669"/>
    <property type="project" value="UniProtKB-KW"/>
</dbReference>
<evidence type="ECO:0000256" key="1">
    <source>
        <dbReference type="PROSITE-ProRule" id="PRU00047"/>
    </source>
</evidence>
<keyword evidence="4" id="KW-1185">Reference proteome</keyword>
<name>A0AAP0X9G9_LIQFO</name>
<dbReference type="InterPro" id="IPR040256">
    <property type="entry name" value="At4g02000-like"/>
</dbReference>
<dbReference type="Proteomes" id="UP001415857">
    <property type="component" value="Unassembled WGS sequence"/>
</dbReference>
<dbReference type="EMBL" id="JBBPBK010000001">
    <property type="protein sequence ID" value="KAK9291923.1"/>
    <property type="molecule type" value="Genomic_DNA"/>
</dbReference>
<feature type="domain" description="CCHC-type" evidence="2">
    <location>
        <begin position="138"/>
        <end position="152"/>
    </location>
</feature>
<dbReference type="PROSITE" id="PS50158">
    <property type="entry name" value="ZF_CCHC"/>
    <property type="match status" value="1"/>
</dbReference>
<protein>
    <recommendedName>
        <fullName evidence="2">CCHC-type domain-containing protein</fullName>
    </recommendedName>
</protein>